<evidence type="ECO:0000313" key="15">
    <source>
        <dbReference type="EMBL" id="TGY40987.1"/>
    </source>
</evidence>
<evidence type="ECO:0000256" key="3">
    <source>
        <dbReference type="ARBA" id="ARBA00007274"/>
    </source>
</evidence>
<dbReference type="EMBL" id="SRYR01000010">
    <property type="protein sequence ID" value="TGY40987.1"/>
    <property type="molecule type" value="Genomic_DNA"/>
</dbReference>
<evidence type="ECO:0000256" key="4">
    <source>
        <dbReference type="ARBA" id="ARBA00013266"/>
    </source>
</evidence>
<evidence type="ECO:0000256" key="7">
    <source>
        <dbReference type="ARBA" id="ARBA00022605"/>
    </source>
</evidence>
<dbReference type="GO" id="GO:0005737">
    <property type="term" value="C:cytoplasm"/>
    <property type="evidence" value="ECO:0007669"/>
    <property type="project" value="UniProtKB-SubCell"/>
</dbReference>
<evidence type="ECO:0000256" key="1">
    <source>
        <dbReference type="ARBA" id="ARBA00004496"/>
    </source>
</evidence>
<dbReference type="Gene3D" id="2.160.10.10">
    <property type="entry name" value="Hexapeptide repeat proteins"/>
    <property type="match status" value="1"/>
</dbReference>
<keyword evidence="14" id="KW-1133">Transmembrane helix</keyword>
<keyword evidence="10" id="KW-0198">Cysteine biosynthesis</keyword>
<sequence length="194" mass="21240">MFNNLRYDINNILENDPAARSKIEVFLLYPCIHALIAYRIAHFLYKHKRFFLARFISQIARFTTGIEIHPGAKIGKGLFIDHGMGVVIGETSEIGDNVTIYHGVTLGGTGKEKGKRHPTVEDNVIIGAGAKVLGPITLKKGSRVGANTVVLKDVPGGATVVGCAGRNIIKNVNDIIEVIDEDGRRKTIYNNMMI</sequence>
<dbReference type="GO" id="GO:0006535">
    <property type="term" value="P:cysteine biosynthetic process from serine"/>
    <property type="evidence" value="ECO:0007669"/>
    <property type="project" value="InterPro"/>
</dbReference>
<dbReference type="PANTHER" id="PTHR42811">
    <property type="entry name" value="SERINE ACETYLTRANSFERASE"/>
    <property type="match status" value="1"/>
</dbReference>
<evidence type="ECO:0000256" key="11">
    <source>
        <dbReference type="ARBA" id="ARBA00023315"/>
    </source>
</evidence>
<dbReference type="InterPro" id="IPR045304">
    <property type="entry name" value="LbH_SAT"/>
</dbReference>
<comment type="subcellular location">
    <subcellularLocation>
        <location evidence="1">Cytoplasm</location>
    </subcellularLocation>
</comment>
<dbReference type="InterPro" id="IPR042122">
    <property type="entry name" value="Ser_AcTrfase_N_sf"/>
</dbReference>
<keyword evidence="8 13" id="KW-0808">Transferase</keyword>
<comment type="catalytic activity">
    <reaction evidence="12 13">
        <text>L-serine + acetyl-CoA = O-acetyl-L-serine + CoA</text>
        <dbReference type="Rhea" id="RHEA:24560"/>
        <dbReference type="ChEBI" id="CHEBI:33384"/>
        <dbReference type="ChEBI" id="CHEBI:57287"/>
        <dbReference type="ChEBI" id="CHEBI:57288"/>
        <dbReference type="ChEBI" id="CHEBI:58340"/>
        <dbReference type="EC" id="2.3.1.30"/>
    </reaction>
</comment>
<dbReference type="RefSeq" id="WP_136007876.1">
    <property type="nucleotide sequence ID" value="NZ_SRYR01000010.1"/>
</dbReference>
<dbReference type="CDD" id="cd03354">
    <property type="entry name" value="LbH_SAT"/>
    <property type="match status" value="1"/>
</dbReference>
<dbReference type="PIRSF" id="PIRSF000441">
    <property type="entry name" value="CysE"/>
    <property type="match status" value="1"/>
</dbReference>
<evidence type="ECO:0000256" key="6">
    <source>
        <dbReference type="ARBA" id="ARBA00022490"/>
    </source>
</evidence>
<evidence type="ECO:0000256" key="5">
    <source>
        <dbReference type="ARBA" id="ARBA00018522"/>
    </source>
</evidence>
<comment type="pathway">
    <text evidence="2">Amino-acid biosynthesis; L-cysteine biosynthesis; L-cysteine from L-serine: step 1/2.</text>
</comment>
<evidence type="ECO:0000256" key="12">
    <source>
        <dbReference type="ARBA" id="ARBA00049486"/>
    </source>
</evidence>
<dbReference type="UniPathway" id="UPA00136">
    <property type="reaction ID" value="UER00199"/>
</dbReference>
<evidence type="ECO:0000313" key="16">
    <source>
        <dbReference type="Proteomes" id="UP000306888"/>
    </source>
</evidence>
<accession>A0A4S2DG25</accession>
<dbReference type="GO" id="GO:0009001">
    <property type="term" value="F:serine O-acetyltransferase activity"/>
    <property type="evidence" value="ECO:0007669"/>
    <property type="project" value="UniProtKB-EC"/>
</dbReference>
<dbReference type="Pfam" id="PF00132">
    <property type="entry name" value="Hexapep"/>
    <property type="match status" value="1"/>
</dbReference>
<keyword evidence="7" id="KW-0028">Amino-acid biosynthesis</keyword>
<keyword evidence="14" id="KW-0472">Membrane</keyword>
<evidence type="ECO:0000256" key="8">
    <source>
        <dbReference type="ARBA" id="ARBA00022679"/>
    </source>
</evidence>
<evidence type="ECO:0000256" key="13">
    <source>
        <dbReference type="PIRNR" id="PIRNR000441"/>
    </source>
</evidence>
<dbReference type="FunFam" id="2.160.10.10:FF:000007">
    <property type="entry name" value="Serine acetyltransferase"/>
    <property type="match status" value="1"/>
</dbReference>
<dbReference type="AlphaFoldDB" id="A0A4S2DG25"/>
<evidence type="ECO:0000256" key="2">
    <source>
        <dbReference type="ARBA" id="ARBA00004876"/>
    </source>
</evidence>
<reference evidence="15 16" key="1">
    <citation type="submission" date="2019-04" db="EMBL/GenBank/DDBJ databases">
        <title>Microbes associate with the intestines of laboratory mice.</title>
        <authorList>
            <person name="Navarre W."/>
            <person name="Wong E."/>
            <person name="Huang K."/>
            <person name="Tropini C."/>
            <person name="Ng K."/>
            <person name="Yu B."/>
        </authorList>
    </citation>
    <scope>NUCLEOTIDE SEQUENCE [LARGE SCALE GENOMIC DNA]</scope>
    <source>
        <strain evidence="15 16">NM50_B9-20</strain>
    </source>
</reference>
<gene>
    <name evidence="15" type="primary">cysE</name>
    <name evidence="15" type="ORF">E5347_14125</name>
</gene>
<dbReference type="SUPFAM" id="SSF51161">
    <property type="entry name" value="Trimeric LpxA-like enzymes"/>
    <property type="match status" value="1"/>
</dbReference>
<comment type="caution">
    <text evidence="15">The sequence shown here is derived from an EMBL/GenBank/DDBJ whole genome shotgun (WGS) entry which is preliminary data.</text>
</comment>
<dbReference type="InterPro" id="IPR053376">
    <property type="entry name" value="Serine_acetyltransferase"/>
</dbReference>
<keyword evidence="14" id="KW-0812">Transmembrane</keyword>
<dbReference type="NCBIfam" id="NF041874">
    <property type="entry name" value="EPS_EpsC"/>
    <property type="match status" value="1"/>
</dbReference>
<dbReference type="InterPro" id="IPR005881">
    <property type="entry name" value="Ser_O-AcTrfase"/>
</dbReference>
<evidence type="ECO:0000256" key="14">
    <source>
        <dbReference type="SAM" id="Phobius"/>
    </source>
</evidence>
<organism evidence="15 16">
    <name type="scientific">Clostridium sartagoforme</name>
    <dbReference type="NCBI Taxonomy" id="84031"/>
    <lineage>
        <taxon>Bacteria</taxon>
        <taxon>Bacillati</taxon>
        <taxon>Bacillota</taxon>
        <taxon>Clostridia</taxon>
        <taxon>Eubacteriales</taxon>
        <taxon>Clostridiaceae</taxon>
        <taxon>Clostridium</taxon>
    </lineage>
</organism>
<comment type="similarity">
    <text evidence="3 13">Belongs to the transferase hexapeptide repeat family.</text>
</comment>
<evidence type="ECO:0000256" key="9">
    <source>
        <dbReference type="ARBA" id="ARBA00022737"/>
    </source>
</evidence>
<keyword evidence="9" id="KW-0677">Repeat</keyword>
<dbReference type="Gene3D" id="1.10.3130.10">
    <property type="entry name" value="serine acetyltransferase, domain 1"/>
    <property type="match status" value="1"/>
</dbReference>
<keyword evidence="11 13" id="KW-0012">Acyltransferase</keyword>
<name>A0A4S2DG25_9CLOT</name>
<protein>
    <recommendedName>
        <fullName evidence="5 13">Serine acetyltransferase</fullName>
        <ecNumber evidence="4 13">2.3.1.30</ecNumber>
    </recommendedName>
</protein>
<keyword evidence="6" id="KW-0963">Cytoplasm</keyword>
<dbReference type="InterPro" id="IPR001451">
    <property type="entry name" value="Hexapep"/>
</dbReference>
<feature type="transmembrane region" description="Helical" evidence="14">
    <location>
        <begin position="26"/>
        <end position="45"/>
    </location>
</feature>
<proteinExistence type="inferred from homology"/>
<dbReference type="OrthoDB" id="9801456at2"/>
<dbReference type="InterPro" id="IPR011004">
    <property type="entry name" value="Trimer_LpxA-like_sf"/>
</dbReference>
<dbReference type="FunFam" id="1.10.3130.10:FF:000003">
    <property type="entry name" value="Serine acetyltransferase"/>
    <property type="match status" value="1"/>
</dbReference>
<keyword evidence="16" id="KW-1185">Reference proteome</keyword>
<dbReference type="Proteomes" id="UP000306888">
    <property type="component" value="Unassembled WGS sequence"/>
</dbReference>
<dbReference type="NCBIfam" id="TIGR01172">
    <property type="entry name" value="cysE"/>
    <property type="match status" value="1"/>
</dbReference>
<evidence type="ECO:0000256" key="10">
    <source>
        <dbReference type="ARBA" id="ARBA00023192"/>
    </source>
</evidence>
<dbReference type="EC" id="2.3.1.30" evidence="4 13"/>